<keyword evidence="12" id="KW-1185">Reference proteome</keyword>
<evidence type="ECO:0000256" key="3">
    <source>
        <dbReference type="ARBA" id="ARBA00022475"/>
    </source>
</evidence>
<reference evidence="11" key="1">
    <citation type="submission" date="2022-07" db="EMBL/GenBank/DDBJ databases">
        <title>Alkalimarinus sp. nov., isolated from gut of a Alitta virens.</title>
        <authorList>
            <person name="Yang A.I."/>
            <person name="Shin N.-R."/>
        </authorList>
    </citation>
    <scope>NUCLEOTIDE SEQUENCE</scope>
    <source>
        <strain evidence="11">FA028</strain>
    </source>
</reference>
<name>A0A9E8HJF9_9ALTE</name>
<organism evidence="11 12">
    <name type="scientific">Alkalimarinus sediminis</name>
    <dbReference type="NCBI Taxonomy" id="1632866"/>
    <lineage>
        <taxon>Bacteria</taxon>
        <taxon>Pseudomonadati</taxon>
        <taxon>Pseudomonadota</taxon>
        <taxon>Gammaproteobacteria</taxon>
        <taxon>Alteromonadales</taxon>
        <taxon>Alteromonadaceae</taxon>
        <taxon>Alkalimarinus</taxon>
    </lineage>
</organism>
<dbReference type="GO" id="GO:0005886">
    <property type="term" value="C:plasma membrane"/>
    <property type="evidence" value="ECO:0007669"/>
    <property type="project" value="UniProtKB-SubCell"/>
</dbReference>
<dbReference type="Gene3D" id="3.30.1330.60">
    <property type="entry name" value="OmpA-like domain"/>
    <property type="match status" value="1"/>
</dbReference>
<evidence type="ECO:0000313" key="12">
    <source>
        <dbReference type="Proteomes" id="UP001164472"/>
    </source>
</evidence>
<dbReference type="Pfam" id="PF00691">
    <property type="entry name" value="OmpA"/>
    <property type="match status" value="1"/>
</dbReference>
<dbReference type="PANTHER" id="PTHR30329">
    <property type="entry name" value="STATOR ELEMENT OF FLAGELLAR MOTOR COMPLEX"/>
    <property type="match status" value="1"/>
</dbReference>
<dbReference type="NCBIfam" id="NF006508">
    <property type="entry name" value="PRK08944.1"/>
    <property type="match status" value="1"/>
</dbReference>
<evidence type="ECO:0000256" key="9">
    <source>
        <dbReference type="SAM" id="Phobius"/>
    </source>
</evidence>
<evidence type="ECO:0000259" key="10">
    <source>
        <dbReference type="PROSITE" id="PS51123"/>
    </source>
</evidence>
<evidence type="ECO:0000313" key="11">
    <source>
        <dbReference type="EMBL" id="UZW73831.1"/>
    </source>
</evidence>
<keyword evidence="6 7" id="KW-0472">Membrane</keyword>
<dbReference type="CDD" id="cd07185">
    <property type="entry name" value="OmpA_C-like"/>
    <property type="match status" value="1"/>
</dbReference>
<dbReference type="PANTHER" id="PTHR30329:SF21">
    <property type="entry name" value="LIPOPROTEIN YIAD-RELATED"/>
    <property type="match status" value="1"/>
</dbReference>
<dbReference type="InterPro" id="IPR036737">
    <property type="entry name" value="OmpA-like_sf"/>
</dbReference>
<dbReference type="EMBL" id="CP101527">
    <property type="protein sequence ID" value="UZW73831.1"/>
    <property type="molecule type" value="Genomic_DNA"/>
</dbReference>
<keyword evidence="5 9" id="KW-1133">Transmembrane helix</keyword>
<dbReference type="KEGG" id="asem:NNL22_12375"/>
<dbReference type="InterPro" id="IPR050330">
    <property type="entry name" value="Bact_OuterMem_StrucFunc"/>
</dbReference>
<dbReference type="PROSITE" id="PS51123">
    <property type="entry name" value="OMPA_2"/>
    <property type="match status" value="1"/>
</dbReference>
<feature type="region of interest" description="Disordered" evidence="8">
    <location>
        <begin position="310"/>
        <end position="330"/>
    </location>
</feature>
<feature type="domain" description="OmpA-like" evidence="10">
    <location>
        <begin position="173"/>
        <end position="294"/>
    </location>
</feature>
<proteinExistence type="inferred from homology"/>
<keyword evidence="11" id="KW-0969">Cilium</keyword>
<keyword evidence="11" id="KW-0966">Cell projection</keyword>
<accession>A0A9E8HJF9</accession>
<dbReference type="Pfam" id="PF13677">
    <property type="entry name" value="MotB_plug"/>
    <property type="match status" value="1"/>
</dbReference>
<evidence type="ECO:0000256" key="5">
    <source>
        <dbReference type="ARBA" id="ARBA00022989"/>
    </source>
</evidence>
<feature type="compositionally biased region" description="Acidic residues" evidence="8">
    <location>
        <begin position="316"/>
        <end position="330"/>
    </location>
</feature>
<keyword evidence="4 9" id="KW-0812">Transmembrane</keyword>
<protein>
    <submittedName>
        <fullName evidence="11">Flagellar motor protein MotB</fullName>
    </submittedName>
</protein>
<comment type="subcellular location">
    <subcellularLocation>
        <location evidence="1">Cell membrane</location>
        <topology evidence="1">Single-pass membrane protein</topology>
    </subcellularLocation>
</comment>
<evidence type="ECO:0000256" key="2">
    <source>
        <dbReference type="ARBA" id="ARBA00008914"/>
    </source>
</evidence>
<evidence type="ECO:0000256" key="6">
    <source>
        <dbReference type="ARBA" id="ARBA00023136"/>
    </source>
</evidence>
<keyword evidence="3" id="KW-1003">Cell membrane</keyword>
<evidence type="ECO:0000256" key="1">
    <source>
        <dbReference type="ARBA" id="ARBA00004162"/>
    </source>
</evidence>
<keyword evidence="11" id="KW-0282">Flagellum</keyword>
<dbReference type="Proteomes" id="UP001164472">
    <property type="component" value="Chromosome"/>
</dbReference>
<gene>
    <name evidence="11" type="ORF">NNL22_12375</name>
</gene>
<feature type="transmembrane region" description="Helical" evidence="9">
    <location>
        <begin position="20"/>
        <end position="40"/>
    </location>
</feature>
<evidence type="ECO:0000256" key="8">
    <source>
        <dbReference type="SAM" id="MobiDB-lite"/>
    </source>
</evidence>
<comment type="similarity">
    <text evidence="2">Belongs to the MotB family.</text>
</comment>
<dbReference type="AlphaFoldDB" id="A0A9E8HJF9"/>
<evidence type="ECO:0000256" key="4">
    <source>
        <dbReference type="ARBA" id="ARBA00022692"/>
    </source>
</evidence>
<dbReference type="InterPro" id="IPR006665">
    <property type="entry name" value="OmpA-like"/>
</dbReference>
<dbReference type="SUPFAM" id="SSF103088">
    <property type="entry name" value="OmpA-like"/>
    <property type="match status" value="1"/>
</dbReference>
<dbReference type="RefSeq" id="WP_251809972.1">
    <property type="nucleotide sequence ID" value="NZ_CP101527.1"/>
</dbReference>
<evidence type="ECO:0000256" key="7">
    <source>
        <dbReference type="PROSITE-ProRule" id="PRU00473"/>
    </source>
</evidence>
<dbReference type="InterPro" id="IPR025713">
    <property type="entry name" value="MotB-like_N_dom"/>
</dbReference>
<sequence length="330" mass="36706">MSDEEEQDCPECPVGLPAWLATFADLMSLLMCFFVLLLSFSEMDVLKFKRLAGSMREAFGVQNQIDANDIPKGTSIIAQEFSPGKPDPSPLQVVMQHTTDPDQSTLEVLCEAEVEKAVEDQCSDAQGEKQAINEVVIQKLQELVEQTESNAMDMAAKLESEIRSNMVEIETRGRKIVIRVQEKGSFASGSARLQTEFFPVLDKLIELLRDIEGNISVEGHTDNIPINTAQFPSNWDLSVARALEVAHGLFDDGALDQSRFTVTGMADTKPLVPNDTPEGRARNRRVEIILQEPADPELKENIRKARELDAGSFQGDEFDGFEELDPDEIF</sequence>